<reference evidence="2" key="1">
    <citation type="submission" date="2020-02" db="EMBL/GenBank/DDBJ databases">
        <authorList>
            <person name="Meier V. D."/>
        </authorList>
    </citation>
    <scope>NUCLEOTIDE SEQUENCE</scope>
    <source>
        <strain evidence="2">AVDCRST_MAG35</strain>
    </source>
</reference>
<feature type="region of interest" description="Disordered" evidence="1">
    <location>
        <begin position="1"/>
        <end position="24"/>
    </location>
</feature>
<dbReference type="EMBL" id="CADCUY010000398">
    <property type="protein sequence ID" value="CAA9419395.1"/>
    <property type="molecule type" value="Genomic_DNA"/>
</dbReference>
<evidence type="ECO:0000313" key="2">
    <source>
        <dbReference type="EMBL" id="CAA9419395.1"/>
    </source>
</evidence>
<protein>
    <submittedName>
        <fullName evidence="2">Uncharacterized protein</fullName>
    </submittedName>
</protein>
<proteinExistence type="predicted"/>
<sequence>MPDYESTPTPSVPELESGAPAARE</sequence>
<feature type="non-terminal residue" evidence="2">
    <location>
        <position position="24"/>
    </location>
</feature>
<accession>A0A6J4PTT4</accession>
<organism evidence="2">
    <name type="scientific">uncultured Quadrisphaera sp</name>
    <dbReference type="NCBI Taxonomy" id="904978"/>
    <lineage>
        <taxon>Bacteria</taxon>
        <taxon>Bacillati</taxon>
        <taxon>Actinomycetota</taxon>
        <taxon>Actinomycetes</taxon>
        <taxon>Kineosporiales</taxon>
        <taxon>Kineosporiaceae</taxon>
        <taxon>Quadrisphaera</taxon>
        <taxon>environmental samples</taxon>
    </lineage>
</organism>
<evidence type="ECO:0000256" key="1">
    <source>
        <dbReference type="SAM" id="MobiDB-lite"/>
    </source>
</evidence>
<name>A0A6J4PTT4_9ACTN</name>
<dbReference type="AlphaFoldDB" id="A0A6J4PTT4"/>
<gene>
    <name evidence="2" type="ORF">AVDCRST_MAG35-1885</name>
</gene>